<dbReference type="PANTHER" id="PTHR19433:SF127">
    <property type="entry name" value="NITR9"/>
    <property type="match status" value="1"/>
</dbReference>
<protein>
    <recommendedName>
        <fullName evidence="9">Ig-like domain-containing protein</fullName>
    </recommendedName>
</protein>
<dbReference type="GO" id="GO:0005886">
    <property type="term" value="C:plasma membrane"/>
    <property type="evidence" value="ECO:0007669"/>
    <property type="project" value="UniProtKB-SubCell"/>
</dbReference>
<dbReference type="EMBL" id="CM012454">
    <property type="protein sequence ID" value="RVE60247.1"/>
    <property type="molecule type" value="Genomic_DNA"/>
</dbReference>
<reference evidence="10 11" key="1">
    <citation type="submission" date="2018-11" db="EMBL/GenBank/DDBJ databases">
        <authorList>
            <person name="Lopez-Roques C."/>
            <person name="Donnadieu C."/>
            <person name="Bouchez O."/>
            <person name="Klopp C."/>
            <person name="Cabau C."/>
            <person name="Zahm M."/>
        </authorList>
    </citation>
    <scope>NUCLEOTIDE SEQUENCE [LARGE SCALE GENOMIC DNA]</scope>
    <source>
        <strain evidence="10">RS831</strain>
        <tissue evidence="10">Whole body</tissue>
    </source>
</reference>
<feature type="domain" description="Ig-like" evidence="9">
    <location>
        <begin position="34"/>
        <end position="124"/>
    </location>
</feature>
<evidence type="ECO:0000313" key="10">
    <source>
        <dbReference type="EMBL" id="RVE60247.1"/>
    </source>
</evidence>
<evidence type="ECO:0000256" key="6">
    <source>
        <dbReference type="ARBA" id="ARBA00023157"/>
    </source>
</evidence>
<dbReference type="InterPro" id="IPR036179">
    <property type="entry name" value="Ig-like_dom_sf"/>
</dbReference>
<keyword evidence="3 8" id="KW-0732">Signal</keyword>
<dbReference type="InterPro" id="IPR003599">
    <property type="entry name" value="Ig_sub"/>
</dbReference>
<dbReference type="GO" id="GO:0002376">
    <property type="term" value="P:immune system process"/>
    <property type="evidence" value="ECO:0007669"/>
    <property type="project" value="UniProtKB-KW"/>
</dbReference>
<keyword evidence="11" id="KW-1185">Reference proteome</keyword>
<evidence type="ECO:0000259" key="9">
    <source>
        <dbReference type="PROSITE" id="PS50835"/>
    </source>
</evidence>
<dbReference type="InterPro" id="IPR013783">
    <property type="entry name" value="Ig-like_fold"/>
</dbReference>
<keyword evidence="6" id="KW-1015">Disulfide bond</keyword>
<keyword evidence="4" id="KW-0391">Immunity</keyword>
<dbReference type="SUPFAM" id="SSF48726">
    <property type="entry name" value="Immunoglobulin"/>
    <property type="match status" value="1"/>
</dbReference>
<organism evidence="10 11">
    <name type="scientific">Oryzias javanicus</name>
    <name type="common">Javanese ricefish</name>
    <name type="synonym">Aplocheilus javanicus</name>
    <dbReference type="NCBI Taxonomy" id="123683"/>
    <lineage>
        <taxon>Eukaryota</taxon>
        <taxon>Metazoa</taxon>
        <taxon>Chordata</taxon>
        <taxon>Craniata</taxon>
        <taxon>Vertebrata</taxon>
        <taxon>Euteleostomi</taxon>
        <taxon>Actinopterygii</taxon>
        <taxon>Neopterygii</taxon>
        <taxon>Teleostei</taxon>
        <taxon>Neoteleostei</taxon>
        <taxon>Acanthomorphata</taxon>
        <taxon>Ovalentaria</taxon>
        <taxon>Atherinomorphae</taxon>
        <taxon>Beloniformes</taxon>
        <taxon>Adrianichthyidae</taxon>
        <taxon>Oryziinae</taxon>
        <taxon>Oryzias</taxon>
    </lineage>
</organism>
<comment type="subcellular location">
    <subcellularLocation>
        <location evidence="1">Cell membrane</location>
    </subcellularLocation>
</comment>
<dbReference type="Proteomes" id="UP000283210">
    <property type="component" value="Chromosome 18"/>
</dbReference>
<dbReference type="SMART" id="SM00406">
    <property type="entry name" value="IGv"/>
    <property type="match status" value="1"/>
</dbReference>
<evidence type="ECO:0000256" key="8">
    <source>
        <dbReference type="SAM" id="SignalP"/>
    </source>
</evidence>
<evidence type="ECO:0000256" key="4">
    <source>
        <dbReference type="ARBA" id="ARBA00022859"/>
    </source>
</evidence>
<evidence type="ECO:0000313" key="11">
    <source>
        <dbReference type="Proteomes" id="UP000283210"/>
    </source>
</evidence>
<dbReference type="InterPro" id="IPR007110">
    <property type="entry name" value="Ig-like_dom"/>
</dbReference>
<dbReference type="PANTHER" id="PTHR19433">
    <property type="entry name" value="T-CELL RECEPTOR ALPHA CHAIN V REGION-RELATED"/>
    <property type="match status" value="1"/>
</dbReference>
<dbReference type="Gene3D" id="2.60.40.10">
    <property type="entry name" value="Immunoglobulins"/>
    <property type="match status" value="1"/>
</dbReference>
<evidence type="ECO:0000256" key="3">
    <source>
        <dbReference type="ARBA" id="ARBA00022729"/>
    </source>
</evidence>
<dbReference type="PROSITE" id="PS50835">
    <property type="entry name" value="IG_LIKE"/>
    <property type="match status" value="1"/>
</dbReference>
<dbReference type="OrthoDB" id="6370831at2759"/>
<dbReference type="AlphaFoldDB" id="A0A437CBT3"/>
<dbReference type="InterPro" id="IPR052051">
    <property type="entry name" value="TCR_complex_component"/>
</dbReference>
<reference evidence="10 11" key="2">
    <citation type="submission" date="2019-01" db="EMBL/GenBank/DDBJ databases">
        <title>A chromosome length genome reference of the Java medaka (oryzias javanicus).</title>
        <authorList>
            <person name="Herpin A."/>
            <person name="Takehana Y."/>
            <person name="Naruse K."/>
            <person name="Ansai S."/>
            <person name="Kawaguchi M."/>
        </authorList>
    </citation>
    <scope>NUCLEOTIDE SEQUENCE [LARGE SCALE GENOMIC DNA]</scope>
    <source>
        <strain evidence="10">RS831</strain>
        <tissue evidence="10">Whole body</tissue>
    </source>
</reference>
<evidence type="ECO:0000256" key="2">
    <source>
        <dbReference type="ARBA" id="ARBA00022475"/>
    </source>
</evidence>
<dbReference type="InterPro" id="IPR013106">
    <property type="entry name" value="Ig_V-set"/>
</dbReference>
<feature type="chain" id="PRO_5019196542" description="Ig-like domain-containing protein" evidence="8">
    <location>
        <begin position="20"/>
        <end position="137"/>
    </location>
</feature>
<sequence>MQLCGILSGFFHLSAVVGAVTVKQDTGVRSVSVGENVTLRCFYENVMAMHFSWYRQTLGGRPELVSFFYKYDDPSKADPWLEKNPRFSLQREEGINHLHISDVQLSDSAAYFCGSSHTNKVEFGDGVFLSVEGEQLR</sequence>
<keyword evidence="2" id="KW-1003">Cell membrane</keyword>
<keyword evidence="5" id="KW-0472">Membrane</keyword>
<gene>
    <name evidence="10" type="ORF">OJAV_G00179050</name>
</gene>
<dbReference type="GO" id="GO:0009617">
    <property type="term" value="P:response to bacterium"/>
    <property type="evidence" value="ECO:0007669"/>
    <property type="project" value="TreeGrafter"/>
</dbReference>
<name>A0A437CBT3_ORYJA</name>
<accession>A0A437CBT3</accession>
<dbReference type="SMART" id="SM00409">
    <property type="entry name" value="IG"/>
    <property type="match status" value="1"/>
</dbReference>
<proteinExistence type="predicted"/>
<evidence type="ECO:0000256" key="1">
    <source>
        <dbReference type="ARBA" id="ARBA00004236"/>
    </source>
</evidence>
<evidence type="ECO:0000256" key="5">
    <source>
        <dbReference type="ARBA" id="ARBA00023136"/>
    </source>
</evidence>
<dbReference type="Pfam" id="PF07686">
    <property type="entry name" value="V-set"/>
    <property type="match status" value="1"/>
</dbReference>
<keyword evidence="7" id="KW-0325">Glycoprotein</keyword>
<feature type="signal peptide" evidence="8">
    <location>
        <begin position="1"/>
        <end position="19"/>
    </location>
</feature>
<evidence type="ECO:0000256" key="7">
    <source>
        <dbReference type="ARBA" id="ARBA00023180"/>
    </source>
</evidence>